<dbReference type="CDD" id="cd01948">
    <property type="entry name" value="EAL"/>
    <property type="match status" value="1"/>
</dbReference>
<dbReference type="InterPro" id="IPR000014">
    <property type="entry name" value="PAS"/>
</dbReference>
<dbReference type="CDD" id="cd00130">
    <property type="entry name" value="PAS"/>
    <property type="match status" value="3"/>
</dbReference>
<dbReference type="PROSITE" id="PS50113">
    <property type="entry name" value="PAC"/>
    <property type="match status" value="4"/>
</dbReference>
<dbReference type="SUPFAM" id="SSF55785">
    <property type="entry name" value="PYP-like sensor domain (PAS domain)"/>
    <property type="match status" value="4"/>
</dbReference>
<dbReference type="Gene3D" id="3.20.20.450">
    <property type="entry name" value="EAL domain"/>
    <property type="match status" value="1"/>
</dbReference>
<dbReference type="RefSeq" id="WP_096496891.1">
    <property type="nucleotide sequence ID" value="NZ_CP023445.1"/>
</dbReference>
<dbReference type="AlphaFoldDB" id="A0A290ZDW8"/>
<dbReference type="KEGG" id="apre:CNX65_30920"/>
<dbReference type="InterPro" id="IPR001610">
    <property type="entry name" value="PAC"/>
</dbReference>
<dbReference type="Pfam" id="PF00990">
    <property type="entry name" value="GGDEF"/>
    <property type="match status" value="1"/>
</dbReference>
<dbReference type="CDD" id="cd01949">
    <property type="entry name" value="GGDEF"/>
    <property type="match status" value="1"/>
</dbReference>
<feature type="domain" description="PAC" evidence="3">
    <location>
        <begin position="313"/>
        <end position="378"/>
    </location>
</feature>
<dbReference type="SUPFAM" id="SSF141868">
    <property type="entry name" value="EAL domain-like"/>
    <property type="match status" value="1"/>
</dbReference>
<dbReference type="InterPro" id="IPR000160">
    <property type="entry name" value="GGDEF_dom"/>
</dbReference>
<dbReference type="SMART" id="SM00091">
    <property type="entry name" value="PAS"/>
    <property type="match status" value="5"/>
</dbReference>
<dbReference type="Pfam" id="PF08448">
    <property type="entry name" value="PAS_4"/>
    <property type="match status" value="1"/>
</dbReference>
<evidence type="ECO:0000259" key="5">
    <source>
        <dbReference type="PROSITE" id="PS50887"/>
    </source>
</evidence>
<dbReference type="Pfam" id="PF00563">
    <property type="entry name" value="EAL"/>
    <property type="match status" value="1"/>
</dbReference>
<dbReference type="Gene3D" id="3.30.70.270">
    <property type="match status" value="1"/>
</dbReference>
<name>A0A290ZDW8_9PSEU</name>
<dbReference type="InterPro" id="IPR035965">
    <property type="entry name" value="PAS-like_dom_sf"/>
</dbReference>
<dbReference type="PROSITE" id="PS50887">
    <property type="entry name" value="GGDEF"/>
    <property type="match status" value="1"/>
</dbReference>
<feature type="domain" description="PAC" evidence="3">
    <location>
        <begin position="200"/>
        <end position="252"/>
    </location>
</feature>
<dbReference type="Gene3D" id="2.10.70.100">
    <property type="match status" value="2"/>
</dbReference>
<dbReference type="SUPFAM" id="SSF55073">
    <property type="entry name" value="Nucleotide cyclase"/>
    <property type="match status" value="1"/>
</dbReference>
<dbReference type="InterPro" id="IPR035919">
    <property type="entry name" value="EAL_sf"/>
</dbReference>
<feature type="region of interest" description="Disordered" evidence="1">
    <location>
        <begin position="1"/>
        <end position="20"/>
    </location>
</feature>
<dbReference type="PANTHER" id="PTHR44757:SF2">
    <property type="entry name" value="BIOFILM ARCHITECTURE MAINTENANCE PROTEIN MBAA"/>
    <property type="match status" value="1"/>
</dbReference>
<dbReference type="InterPro" id="IPR029787">
    <property type="entry name" value="Nucleotide_cyclase"/>
</dbReference>
<dbReference type="SMART" id="SM00267">
    <property type="entry name" value="GGDEF"/>
    <property type="match status" value="1"/>
</dbReference>
<proteinExistence type="predicted"/>
<dbReference type="Proteomes" id="UP000218505">
    <property type="component" value="Chromosome"/>
</dbReference>
<gene>
    <name evidence="6" type="ORF">CNX65_30920</name>
</gene>
<feature type="domain" description="PAS" evidence="2">
    <location>
        <begin position="379"/>
        <end position="450"/>
    </location>
</feature>
<evidence type="ECO:0000313" key="7">
    <source>
        <dbReference type="Proteomes" id="UP000218505"/>
    </source>
</evidence>
<protein>
    <submittedName>
        <fullName evidence="6">Diguanylate phosphodiesterase</fullName>
    </submittedName>
</protein>
<keyword evidence="7" id="KW-1185">Reference proteome</keyword>
<organism evidence="6 7">
    <name type="scientific">Actinosynnema pretiosum</name>
    <dbReference type="NCBI Taxonomy" id="42197"/>
    <lineage>
        <taxon>Bacteria</taxon>
        <taxon>Bacillati</taxon>
        <taxon>Actinomycetota</taxon>
        <taxon>Actinomycetes</taxon>
        <taxon>Pseudonocardiales</taxon>
        <taxon>Pseudonocardiaceae</taxon>
        <taxon>Actinosynnema</taxon>
    </lineage>
</organism>
<accession>A0A290ZDW8</accession>
<evidence type="ECO:0000259" key="2">
    <source>
        <dbReference type="PROSITE" id="PS50112"/>
    </source>
</evidence>
<feature type="domain" description="PAC" evidence="3">
    <location>
        <begin position="453"/>
        <end position="504"/>
    </location>
</feature>
<dbReference type="PANTHER" id="PTHR44757">
    <property type="entry name" value="DIGUANYLATE CYCLASE DGCP"/>
    <property type="match status" value="1"/>
</dbReference>
<dbReference type="Gene3D" id="3.30.450.20">
    <property type="entry name" value="PAS domain"/>
    <property type="match status" value="4"/>
</dbReference>
<dbReference type="PROSITE" id="PS50112">
    <property type="entry name" value="PAS"/>
    <property type="match status" value="2"/>
</dbReference>
<feature type="domain" description="PAC" evidence="3">
    <location>
        <begin position="580"/>
        <end position="632"/>
    </location>
</feature>
<feature type="domain" description="PAS" evidence="2">
    <location>
        <begin position="505"/>
        <end position="575"/>
    </location>
</feature>
<reference evidence="6" key="1">
    <citation type="submission" date="2017-09" db="EMBL/GenBank/DDBJ databases">
        <title>Complete Genome Sequence of ansamitocin-producing Bacterium Actinosynnema pretiosum X47.</title>
        <authorList>
            <person name="Cao G."/>
            <person name="Zong G."/>
            <person name="Zhong C."/>
            <person name="Fu J."/>
        </authorList>
    </citation>
    <scope>NUCLEOTIDE SEQUENCE [LARGE SCALE GENOMIC DNA]</scope>
    <source>
        <strain evidence="6">X47</strain>
    </source>
</reference>
<dbReference type="InterPro" id="IPR000700">
    <property type="entry name" value="PAS-assoc_C"/>
</dbReference>
<dbReference type="InterPro" id="IPR043128">
    <property type="entry name" value="Rev_trsase/Diguanyl_cyclase"/>
</dbReference>
<evidence type="ECO:0000256" key="1">
    <source>
        <dbReference type="SAM" id="MobiDB-lite"/>
    </source>
</evidence>
<feature type="domain" description="EAL" evidence="4">
    <location>
        <begin position="804"/>
        <end position="1057"/>
    </location>
</feature>
<dbReference type="Pfam" id="PF08447">
    <property type="entry name" value="PAS_3"/>
    <property type="match status" value="2"/>
</dbReference>
<dbReference type="PROSITE" id="PS50883">
    <property type="entry name" value="EAL"/>
    <property type="match status" value="1"/>
</dbReference>
<sequence>MPKRVGRAPVVLDDPEGPARPEAVALGGVTPPDPPSLLCDPEGVVVRASAAAAVLAGVADPGALVGRPLGELLAGDPPDHRLTRADGAQVVVRVVRGPADAAGLTTVLLVDVSDLAKAADELRDEQRRLRAVQRVAAIGSWEYDPDTGATVWSRTHYELLGIEPGSVVPGAQAVLAVTHPDDHDVVASYWSNREITGAPIDIVYRVVRPDGELRWIRGVAEAGLRADGRARLITGYIRDITEQWRADRALATERARLLEAQRIARIGSWTYDVRGRSLHRSEVLLEMYSAIGVSPDRHDLLSGVHADDRAHLLELRRKLLRAKDGRTQEAEVRSELGDRVYVCRARVEREPGGRAPVRLHGTVQDVTEARAMEQQLREDRRRLADAQRAARLGVWEWDLATGEVVWSDMLAELFGVPRDERTTYRTYLDLVHPDDRAWVDDMWQQLATEETPVQCEHRIVRRDGAVRVFRSHGVVINGPDGRTLAVGTAQDITEQRVAETRMQRSSQRFADLVSLTPVGIGLFDEGERLVEANDALCDLLGMDLEQLRGMTAEQLTDPTDNDDRLQSVSRMTEFGAERAHKIPQRILVRPDGERVYCELHIALSVQDDGRRFWLIVFQDITERRRTAEALRHQATHDDLTGLPNRALVKELLGELLEGGDRAKVAVLFCDIDNFKRVNDSLGHDAGDELLVALARRLEGGLPDGCTAARLSGDEYVIICENIDAVGGVDALATRVAGLLRTAVPVHGQLVRVSASIGAAVPNGSRATGADLLRFADAAMFEAKRSGAGRVSLASAALIASADRQVHLEGQLRDALAHDGLALHYQPVVGVDGSVQTAEALVRWPHPDRGLLSPDIFLPVAEQGDLLRELDRWVLRTALKEAATWPAPDGKPVAVAVNLAGLVPGDPEFVDIVSATIAESGIPWDRVVLELVETALVDLPSRVRQSMAELVERGVQFAVDDFGTGYSSLARLKDLPAQIIKVDRRFVAGVGSDSSDFAVARAVVDMARAMGRKCVAEGVETATQFHVLRGVGVDAYQGWLFSRPVPPKEFRAVLALGPLHIPKAG</sequence>
<dbReference type="SMART" id="SM00052">
    <property type="entry name" value="EAL"/>
    <property type="match status" value="1"/>
</dbReference>
<evidence type="ECO:0000313" key="6">
    <source>
        <dbReference type="EMBL" id="ATE57163.1"/>
    </source>
</evidence>
<dbReference type="NCBIfam" id="TIGR00254">
    <property type="entry name" value="GGDEF"/>
    <property type="match status" value="1"/>
</dbReference>
<dbReference type="InterPro" id="IPR052155">
    <property type="entry name" value="Biofilm_reg_signaling"/>
</dbReference>
<dbReference type="InterPro" id="IPR001633">
    <property type="entry name" value="EAL_dom"/>
</dbReference>
<dbReference type="SMART" id="SM00086">
    <property type="entry name" value="PAC"/>
    <property type="match status" value="4"/>
</dbReference>
<evidence type="ECO:0000259" key="3">
    <source>
        <dbReference type="PROSITE" id="PS50113"/>
    </source>
</evidence>
<feature type="domain" description="GGDEF" evidence="5">
    <location>
        <begin position="662"/>
        <end position="795"/>
    </location>
</feature>
<dbReference type="EMBL" id="CP023445">
    <property type="protein sequence ID" value="ATE57163.1"/>
    <property type="molecule type" value="Genomic_DNA"/>
</dbReference>
<dbReference type="InterPro" id="IPR013655">
    <property type="entry name" value="PAS_fold_3"/>
</dbReference>
<dbReference type="InterPro" id="IPR013656">
    <property type="entry name" value="PAS_4"/>
</dbReference>
<dbReference type="NCBIfam" id="TIGR00229">
    <property type="entry name" value="sensory_box"/>
    <property type="match status" value="3"/>
</dbReference>
<evidence type="ECO:0000259" key="4">
    <source>
        <dbReference type="PROSITE" id="PS50883"/>
    </source>
</evidence>